<reference evidence="3" key="2">
    <citation type="submission" date="2020-05" db="UniProtKB">
        <authorList>
            <consortium name="EnsemblMetazoa"/>
        </authorList>
    </citation>
    <scope>IDENTIFICATION</scope>
</reference>
<dbReference type="EMBL" id="ATLV01018268">
    <property type="status" value="NOT_ANNOTATED_CDS"/>
    <property type="molecule type" value="Genomic_DNA"/>
</dbReference>
<accession>A0A084VY35</accession>
<reference evidence="2 4" key="1">
    <citation type="journal article" date="2014" name="BMC Genomics">
        <title>Genome sequence of Anopheles sinensis provides insight into genetics basis of mosquito competence for malaria parasites.</title>
        <authorList>
            <person name="Zhou D."/>
            <person name="Zhang D."/>
            <person name="Ding G."/>
            <person name="Shi L."/>
            <person name="Hou Q."/>
            <person name="Ye Y."/>
            <person name="Xu Y."/>
            <person name="Zhou H."/>
            <person name="Xiong C."/>
            <person name="Li S."/>
            <person name="Yu J."/>
            <person name="Hong S."/>
            <person name="Yu X."/>
            <person name="Zou P."/>
            <person name="Chen C."/>
            <person name="Chang X."/>
            <person name="Wang W."/>
            <person name="Lv Y."/>
            <person name="Sun Y."/>
            <person name="Ma L."/>
            <person name="Shen B."/>
            <person name="Zhu C."/>
        </authorList>
    </citation>
    <scope>NUCLEOTIDE SEQUENCE [LARGE SCALE GENOMIC DNA]</scope>
</reference>
<evidence type="ECO:0000313" key="3">
    <source>
        <dbReference type="EnsemblMetazoa" id="ASIC010634-PA"/>
    </source>
</evidence>
<dbReference type="EnsemblMetazoa" id="ASIC010634-RA">
    <property type="protein sequence ID" value="ASIC010634-PA"/>
    <property type="gene ID" value="ASIC010634"/>
</dbReference>
<name>A0A084VY35_ANOSI</name>
<proteinExistence type="predicted"/>
<dbReference type="EMBL" id="KE525226">
    <property type="protein sequence ID" value="KFB42879.1"/>
    <property type="molecule type" value="Genomic_DNA"/>
</dbReference>
<dbReference type="VEuPathDB" id="VectorBase:ASIC010634"/>
<evidence type="ECO:0000256" key="1">
    <source>
        <dbReference type="SAM" id="MobiDB-lite"/>
    </source>
</evidence>
<protein>
    <submittedName>
        <fullName evidence="2 3">Xanthine dehydrogenase 1-like protein</fullName>
    </submittedName>
</protein>
<gene>
    <name evidence="2" type="ORF">ZHAS_00010634</name>
</gene>
<evidence type="ECO:0000313" key="4">
    <source>
        <dbReference type="Proteomes" id="UP000030765"/>
    </source>
</evidence>
<feature type="region of interest" description="Disordered" evidence="1">
    <location>
        <begin position="1"/>
        <end position="21"/>
    </location>
</feature>
<dbReference type="AlphaFoldDB" id="A0A084VY35"/>
<sequence>MQKKNTQKDTQVASWANKCDSPPAACHYALLLNEKPKAQVVCVADGFWLREEIPRILAEVSGELIFRATVWQKLNSYSESILGRMRTFMFGWDF</sequence>
<evidence type="ECO:0000313" key="2">
    <source>
        <dbReference type="EMBL" id="KFB42879.1"/>
    </source>
</evidence>
<keyword evidence="4" id="KW-1185">Reference proteome</keyword>
<dbReference type="Proteomes" id="UP000030765">
    <property type="component" value="Unassembled WGS sequence"/>
</dbReference>
<organism evidence="2">
    <name type="scientific">Anopheles sinensis</name>
    <name type="common">Mosquito</name>
    <dbReference type="NCBI Taxonomy" id="74873"/>
    <lineage>
        <taxon>Eukaryota</taxon>
        <taxon>Metazoa</taxon>
        <taxon>Ecdysozoa</taxon>
        <taxon>Arthropoda</taxon>
        <taxon>Hexapoda</taxon>
        <taxon>Insecta</taxon>
        <taxon>Pterygota</taxon>
        <taxon>Neoptera</taxon>
        <taxon>Endopterygota</taxon>
        <taxon>Diptera</taxon>
        <taxon>Nematocera</taxon>
        <taxon>Culicoidea</taxon>
        <taxon>Culicidae</taxon>
        <taxon>Anophelinae</taxon>
        <taxon>Anopheles</taxon>
    </lineage>
</organism>